<dbReference type="InterPro" id="IPR012296">
    <property type="entry name" value="Nuclease_put_TT1808"/>
</dbReference>
<organism evidence="2 3">
    <name type="scientific">Petrachloros mirabilis ULC683</name>
    <dbReference type="NCBI Taxonomy" id="2781853"/>
    <lineage>
        <taxon>Bacteria</taxon>
        <taxon>Bacillati</taxon>
        <taxon>Cyanobacteriota</taxon>
        <taxon>Cyanophyceae</taxon>
        <taxon>Synechococcales</taxon>
        <taxon>Petrachlorosaceae</taxon>
        <taxon>Petrachloros</taxon>
        <taxon>Petrachloros mirabilis</taxon>
    </lineage>
</organism>
<accession>A0A8K2A0U5</accession>
<dbReference type="AlphaFoldDB" id="A0A8K2A0U5"/>
<evidence type="ECO:0000313" key="3">
    <source>
        <dbReference type="Proteomes" id="UP000607397"/>
    </source>
</evidence>
<dbReference type="PANTHER" id="PTHR34107:SF2">
    <property type="entry name" value="SLL0888 PROTEIN"/>
    <property type="match status" value="1"/>
</dbReference>
<sequence>MVTATQRFTLAEYLTYDDGTDRRYELVNGELVEMPSESDLNNAIAMYLIGVFIQVVPVQRLRRGTEVAVSGSRATVRVPDLLVLSEELEAALAGANRSIVMMDMPPPLLAIEIVSPGKENEDRDYRYKRSEYGARGIAEYWLVDPDQAQVTVLRLVDGLYEAAVFRGGDRLISPMFPMLKLTTTQVLQAGR</sequence>
<reference evidence="2" key="1">
    <citation type="submission" date="2019-12" db="EMBL/GenBank/DDBJ databases">
        <title>High-Quality draft genome sequences of three cyanobacteria isolated from the limestone walls of the Old Cathedral of Coimbra.</title>
        <authorList>
            <person name="Tiago I."/>
            <person name="Soares F."/>
            <person name="Portugal A."/>
        </authorList>
    </citation>
    <scope>NUCLEOTIDE SEQUENCE [LARGE SCALE GENOMIC DNA]</scope>
    <source>
        <strain evidence="2">C</strain>
    </source>
</reference>
<keyword evidence="3" id="KW-1185">Reference proteome</keyword>
<comment type="caution">
    <text evidence="2">The sequence shown here is derived from an EMBL/GenBank/DDBJ whole genome shotgun (WGS) entry which is preliminary data.</text>
</comment>
<proteinExistence type="predicted"/>
<dbReference type="RefSeq" id="WP_161826185.1">
    <property type="nucleotide sequence ID" value="NZ_WVIC01000031.1"/>
</dbReference>
<dbReference type="GO" id="GO:0004519">
    <property type="term" value="F:endonuclease activity"/>
    <property type="evidence" value="ECO:0007669"/>
    <property type="project" value="UniProtKB-KW"/>
</dbReference>
<evidence type="ECO:0000259" key="1">
    <source>
        <dbReference type="Pfam" id="PF05685"/>
    </source>
</evidence>
<dbReference type="PANTHER" id="PTHR34107">
    <property type="entry name" value="SLL0198 PROTEIN-RELATED"/>
    <property type="match status" value="1"/>
</dbReference>
<dbReference type="Pfam" id="PF05685">
    <property type="entry name" value="Uma2"/>
    <property type="match status" value="1"/>
</dbReference>
<dbReference type="Proteomes" id="UP000607397">
    <property type="component" value="Unassembled WGS sequence"/>
</dbReference>
<dbReference type="InterPro" id="IPR008538">
    <property type="entry name" value="Uma2"/>
</dbReference>
<name>A0A8K2A0U5_9CYAN</name>
<keyword evidence="2" id="KW-0378">Hydrolase</keyword>
<keyword evidence="2" id="KW-0540">Nuclease</keyword>
<protein>
    <submittedName>
        <fullName evidence="2">Uma2 family endonuclease</fullName>
    </submittedName>
</protein>
<evidence type="ECO:0000313" key="2">
    <source>
        <dbReference type="EMBL" id="NCJ07707.1"/>
    </source>
</evidence>
<dbReference type="EMBL" id="WVIC01000031">
    <property type="protein sequence ID" value="NCJ07707.1"/>
    <property type="molecule type" value="Genomic_DNA"/>
</dbReference>
<gene>
    <name evidence="2" type="ORF">GS597_14545</name>
</gene>
<keyword evidence="2" id="KW-0255">Endonuclease</keyword>
<feature type="domain" description="Putative restriction endonuclease" evidence="1">
    <location>
        <begin position="11"/>
        <end position="183"/>
    </location>
</feature>
<dbReference type="InterPro" id="IPR011335">
    <property type="entry name" value="Restrct_endonuc-II-like"/>
</dbReference>
<dbReference type="SUPFAM" id="SSF52980">
    <property type="entry name" value="Restriction endonuclease-like"/>
    <property type="match status" value="1"/>
</dbReference>
<dbReference type="CDD" id="cd06260">
    <property type="entry name" value="DUF820-like"/>
    <property type="match status" value="1"/>
</dbReference>
<dbReference type="Gene3D" id="3.90.1570.10">
    <property type="entry name" value="tt1808, chain A"/>
    <property type="match status" value="1"/>
</dbReference>